<name>A0AAD7NQ50_9AGAR</name>
<comment type="caution">
    <text evidence="2">The sequence shown here is derived from an EMBL/GenBank/DDBJ whole genome shotgun (WGS) entry which is preliminary data.</text>
</comment>
<evidence type="ECO:0000259" key="1">
    <source>
        <dbReference type="Pfam" id="PF01693"/>
    </source>
</evidence>
<evidence type="ECO:0000313" key="3">
    <source>
        <dbReference type="Proteomes" id="UP001215598"/>
    </source>
</evidence>
<protein>
    <recommendedName>
        <fullName evidence="1">Ribonuclease H1 N-terminal domain-containing protein</fullName>
    </recommendedName>
</protein>
<gene>
    <name evidence="2" type="ORF">B0H16DRAFT_1715087</name>
</gene>
<organism evidence="2 3">
    <name type="scientific">Mycena metata</name>
    <dbReference type="NCBI Taxonomy" id="1033252"/>
    <lineage>
        <taxon>Eukaryota</taxon>
        <taxon>Fungi</taxon>
        <taxon>Dikarya</taxon>
        <taxon>Basidiomycota</taxon>
        <taxon>Agaricomycotina</taxon>
        <taxon>Agaricomycetes</taxon>
        <taxon>Agaricomycetidae</taxon>
        <taxon>Agaricales</taxon>
        <taxon>Marasmiineae</taxon>
        <taxon>Mycenaceae</taxon>
        <taxon>Mycena</taxon>
    </lineage>
</organism>
<dbReference type="SUPFAM" id="SSF55658">
    <property type="entry name" value="L9 N-domain-like"/>
    <property type="match status" value="1"/>
</dbReference>
<dbReference type="Proteomes" id="UP001215598">
    <property type="component" value="Unassembled WGS sequence"/>
</dbReference>
<dbReference type="Gene3D" id="3.40.970.10">
    <property type="entry name" value="Ribonuclease H1, N-terminal domain"/>
    <property type="match status" value="1"/>
</dbReference>
<keyword evidence="3" id="KW-1185">Reference proteome</keyword>
<feature type="domain" description="Ribonuclease H1 N-terminal" evidence="1">
    <location>
        <begin position="116"/>
        <end position="156"/>
    </location>
</feature>
<proteinExistence type="predicted"/>
<dbReference type="AlphaFoldDB" id="A0AAD7NQ50"/>
<reference evidence="2" key="1">
    <citation type="submission" date="2023-03" db="EMBL/GenBank/DDBJ databases">
        <title>Massive genome expansion in bonnet fungi (Mycena s.s.) driven by repeated elements and novel gene families across ecological guilds.</title>
        <authorList>
            <consortium name="Lawrence Berkeley National Laboratory"/>
            <person name="Harder C.B."/>
            <person name="Miyauchi S."/>
            <person name="Viragh M."/>
            <person name="Kuo A."/>
            <person name="Thoen E."/>
            <person name="Andreopoulos B."/>
            <person name="Lu D."/>
            <person name="Skrede I."/>
            <person name="Drula E."/>
            <person name="Henrissat B."/>
            <person name="Morin E."/>
            <person name="Kohler A."/>
            <person name="Barry K."/>
            <person name="LaButti K."/>
            <person name="Morin E."/>
            <person name="Salamov A."/>
            <person name="Lipzen A."/>
            <person name="Mereny Z."/>
            <person name="Hegedus B."/>
            <person name="Baldrian P."/>
            <person name="Stursova M."/>
            <person name="Weitz H."/>
            <person name="Taylor A."/>
            <person name="Grigoriev I.V."/>
            <person name="Nagy L.G."/>
            <person name="Martin F."/>
            <person name="Kauserud H."/>
        </authorList>
    </citation>
    <scope>NUCLEOTIDE SEQUENCE</scope>
    <source>
        <strain evidence="2">CBHHK182m</strain>
    </source>
</reference>
<dbReference type="InterPro" id="IPR011320">
    <property type="entry name" value="RNase_H1_N"/>
</dbReference>
<dbReference type="Pfam" id="PF01693">
    <property type="entry name" value="Cauli_VI"/>
    <property type="match status" value="1"/>
</dbReference>
<accession>A0AAD7NQ50</accession>
<sequence length="269" mass="29527">MSPSASNHVHGRKLVHRTFMVHLCQARRSLPGQMEPLFALPTGRTPDTSPPVFVPQTPIADPRPRLHISFSFKVWSDTALVLLPQEEAAYYSQRSPGGSSRRLTPSAKSRTKKGGYAVFVGLRPGPYRRWDEVEPLVKGVSGTLYQGYATYEGAVAAFRYAEQRSWTRMAGPLRTQLELAPAIPCLPTPSLGTPPNPLHDGATPHQRWYIVYCGILPGVYSSNLECSLNTLGLSGAVHDSCGSQALAEQRYQEALRAGRVKVVTPLYSN</sequence>
<dbReference type="EMBL" id="JARKIB010000016">
    <property type="protein sequence ID" value="KAJ7770408.1"/>
    <property type="molecule type" value="Genomic_DNA"/>
</dbReference>
<dbReference type="InterPro" id="IPR037056">
    <property type="entry name" value="RNase_H1_N_sf"/>
</dbReference>
<dbReference type="InterPro" id="IPR009027">
    <property type="entry name" value="Ribosomal_bL9/RNase_H1_N"/>
</dbReference>
<evidence type="ECO:0000313" key="2">
    <source>
        <dbReference type="EMBL" id="KAJ7770408.1"/>
    </source>
</evidence>